<evidence type="ECO:0000313" key="2">
    <source>
        <dbReference type="RefSeq" id="XP_029120406.1"/>
    </source>
</evidence>
<evidence type="ECO:0000313" key="1">
    <source>
        <dbReference type="Proteomes" id="UP000504607"/>
    </source>
</evidence>
<organism evidence="1 2">
    <name type="scientific">Elaeis guineensis var. tenera</name>
    <name type="common">Oil palm</name>
    <dbReference type="NCBI Taxonomy" id="51953"/>
    <lineage>
        <taxon>Eukaryota</taxon>
        <taxon>Viridiplantae</taxon>
        <taxon>Streptophyta</taxon>
        <taxon>Embryophyta</taxon>
        <taxon>Tracheophyta</taxon>
        <taxon>Spermatophyta</taxon>
        <taxon>Magnoliopsida</taxon>
        <taxon>Liliopsida</taxon>
        <taxon>Arecaceae</taxon>
        <taxon>Arecoideae</taxon>
        <taxon>Cocoseae</taxon>
        <taxon>Elaeidinae</taxon>
        <taxon>Elaeis</taxon>
    </lineage>
</organism>
<accession>A0A8N4F4W9</accession>
<sequence>MPSKPVYKPTPGAISIPKWILKLSMRARFLATDYFASHSRIKTLRDYQFLPLPLQNLPPFDPPLGIEIPFFDLDLCFPSEIYGFLIENALSQFLSDVVPRFLHAGEGTSIDSSSRNRKLERFRSGLAKIGVSERRDDDSWEEENRESWECSDAGADAVDQVVDFLHEEKTVEKCSDSVTKTPVRETMSSCEAEEAGFCFELLNIKIRLDNIDIEVGVTIPHPITVAKSFFSVEDISARLNDDQDTFSVKHGSSSLDRTLNQCSRLPQFEICKNS</sequence>
<dbReference type="AlphaFoldDB" id="A0A8N4F4W9"/>
<dbReference type="PANTHER" id="PTHR35764:SF1">
    <property type="entry name" value="PROTEIN SHORTAGE IN CHIASMATA 1"/>
    <property type="match status" value="1"/>
</dbReference>
<dbReference type="Proteomes" id="UP000504607">
    <property type="component" value="Chromosome 5"/>
</dbReference>
<proteinExistence type="predicted"/>
<protein>
    <submittedName>
        <fullName evidence="2">Uncharacterized protein LOC105044986 isoform X2</fullName>
    </submittedName>
</protein>
<dbReference type="PANTHER" id="PTHR35764">
    <property type="entry name" value="PROTEIN SHORTAGE IN CHIASMATA 1"/>
    <property type="match status" value="1"/>
</dbReference>
<dbReference type="RefSeq" id="XP_029120406.1">
    <property type="nucleotide sequence ID" value="XM_029264573.1"/>
</dbReference>
<dbReference type="GO" id="GO:0000712">
    <property type="term" value="P:resolution of meiotic recombination intermediates"/>
    <property type="evidence" value="ECO:0007669"/>
    <property type="project" value="TreeGrafter"/>
</dbReference>
<name>A0A8N4F4W9_ELAGV</name>
<reference evidence="2" key="1">
    <citation type="submission" date="2025-08" db="UniProtKB">
        <authorList>
            <consortium name="RefSeq"/>
        </authorList>
    </citation>
    <scope>IDENTIFICATION</scope>
</reference>
<dbReference type="InterPro" id="IPR038824">
    <property type="entry name" value="SHOC1-like"/>
</dbReference>
<gene>
    <name evidence="2" type="primary">LOC105044986</name>
</gene>
<keyword evidence="1" id="KW-1185">Reference proteome</keyword>